<comment type="caution">
    <text evidence="1">The sequence shown here is derived from an EMBL/GenBank/DDBJ whole genome shotgun (WGS) entry which is preliminary data.</text>
</comment>
<sequence length="578" mass="65168">MSEKMALGPYLKKIEDICEPLSKEELQGVILSIAREARVHERASFISRLSSYLPRGLDAPEPVEGASAEDILDGIEALKESILERIETIENGEYEELEDFEGHDIYDYEPEYVSEEQLEELGSFVDEAGRYFLNGELEPARQVYKAVFDLIHEADIEHYIQEIDMVEARARHSRCVYELTSGQQRIEAFWEVMVPDIADSGGFSPPDAYPMLQDVVESMVDPLPDFEGFLLQWESALSQEEVPGKRSAGLLLEAVGLRNDLNKISELARNWGDKQPQGYIFWLEQLAEKGSWKETADVSREALSRLSPGRQRDEASEYLVLAGKQLENDELVLEGKREAFFSSADITSLMLLIEEAEKNNLREKELDGAVEYLNTEEFKLFEQDMLVAVLLMAGRIEDAFAYSGDVTPVGWSYASPGGLLFSSILNMAGGLNEDCSVTISILDSYAGEISLQSSYHHFTVAMEEVEQECSSQIKKGLAIAMPRISGSELEKYFNWATEIGEKRIDHIVSNKHRKAYNRAASVLVALAETYAARGDKKKASSILKKYYHELFSRFSAFRAEVKGMLMESEILNNQKIKL</sequence>
<dbReference type="AlphaFoldDB" id="D6SKP8"/>
<organism evidence="1 2">
    <name type="scientific">Desulfonatronospira thiodismutans ASO3-1</name>
    <dbReference type="NCBI Taxonomy" id="555779"/>
    <lineage>
        <taxon>Bacteria</taxon>
        <taxon>Pseudomonadati</taxon>
        <taxon>Thermodesulfobacteriota</taxon>
        <taxon>Desulfovibrionia</taxon>
        <taxon>Desulfovibrionales</taxon>
        <taxon>Desulfonatronovibrionaceae</taxon>
        <taxon>Desulfonatronospira</taxon>
    </lineage>
</organism>
<dbReference type="eggNOG" id="ENOG5030N32">
    <property type="taxonomic scope" value="Bacteria"/>
</dbReference>
<dbReference type="EMBL" id="ACJN02000001">
    <property type="protein sequence ID" value="EFI35259.1"/>
    <property type="molecule type" value="Genomic_DNA"/>
</dbReference>
<dbReference type="RefSeq" id="WP_008868392.1">
    <property type="nucleotide sequence ID" value="NZ_ACJN02000001.1"/>
</dbReference>
<evidence type="ECO:0000313" key="1">
    <source>
        <dbReference type="EMBL" id="EFI35259.1"/>
    </source>
</evidence>
<dbReference type="OrthoDB" id="1656051at2"/>
<gene>
    <name evidence="1" type="ORF">Dthio_PD2670</name>
</gene>
<accession>D6SKP8</accession>
<keyword evidence="2" id="KW-1185">Reference proteome</keyword>
<evidence type="ECO:0000313" key="2">
    <source>
        <dbReference type="Proteomes" id="UP000005496"/>
    </source>
</evidence>
<protein>
    <submittedName>
        <fullName evidence="1">Uncharacterized protein</fullName>
    </submittedName>
</protein>
<dbReference type="Proteomes" id="UP000005496">
    <property type="component" value="Unassembled WGS sequence"/>
</dbReference>
<name>D6SKP8_9BACT</name>
<reference evidence="1" key="1">
    <citation type="submission" date="2010-05" db="EMBL/GenBank/DDBJ databases">
        <title>The draft genome of Desulfonatronospira thiodismutans ASO3-1.</title>
        <authorList>
            <consortium name="US DOE Joint Genome Institute (JGI-PGF)"/>
            <person name="Lucas S."/>
            <person name="Copeland A."/>
            <person name="Lapidus A."/>
            <person name="Cheng J.-F."/>
            <person name="Bruce D."/>
            <person name="Goodwin L."/>
            <person name="Pitluck S."/>
            <person name="Chertkov O."/>
            <person name="Brettin T."/>
            <person name="Detter J.C."/>
            <person name="Han C."/>
            <person name="Land M.L."/>
            <person name="Hauser L."/>
            <person name="Kyrpides N."/>
            <person name="Mikhailova N."/>
            <person name="Muyzer G."/>
            <person name="Woyke T."/>
        </authorList>
    </citation>
    <scope>NUCLEOTIDE SEQUENCE [LARGE SCALE GENOMIC DNA]</scope>
    <source>
        <strain evidence="1">ASO3-1</strain>
    </source>
</reference>
<proteinExistence type="predicted"/>